<sequence length="71" mass="8134">MLSQLKKTSLGRALWRLLRGIKRQGKRLIRLAAPLYEWIPSPAHLRAANRHHNKQQQRILAAFEAGDHTGS</sequence>
<reference evidence="1 2" key="1">
    <citation type="submission" date="2018-07" db="EMBL/GenBank/DDBJ databases">
        <title>Modular assembly of carbohydrate-degrading microbial communities in the ocean.</title>
        <authorList>
            <person name="Enke T.N."/>
            <person name="Datta M.S."/>
            <person name="Schwartzman J.A."/>
            <person name="Cermak N."/>
            <person name="Schmitz D.A."/>
            <person name="Barrere J."/>
            <person name="Cordero O.X."/>
        </authorList>
    </citation>
    <scope>NUCLEOTIDE SEQUENCE [LARGE SCALE GENOMIC DNA]</scope>
    <source>
        <strain evidence="1 2">C3M10</strain>
    </source>
</reference>
<dbReference type="AlphaFoldDB" id="A0A366WQH5"/>
<proteinExistence type="predicted"/>
<evidence type="ECO:0000313" key="1">
    <source>
        <dbReference type="EMBL" id="RBW50302.1"/>
    </source>
</evidence>
<organism evidence="1 2">
    <name type="scientific">Phaeobacter gallaeciensis</name>
    <dbReference type="NCBI Taxonomy" id="60890"/>
    <lineage>
        <taxon>Bacteria</taxon>
        <taxon>Pseudomonadati</taxon>
        <taxon>Pseudomonadota</taxon>
        <taxon>Alphaproteobacteria</taxon>
        <taxon>Rhodobacterales</taxon>
        <taxon>Roseobacteraceae</taxon>
        <taxon>Phaeobacter</taxon>
    </lineage>
</organism>
<gene>
    <name evidence="1" type="ORF">DS909_22040</name>
</gene>
<protein>
    <submittedName>
        <fullName evidence="1">Uncharacterized protein</fullName>
    </submittedName>
</protein>
<dbReference type="EMBL" id="QOCE01000052">
    <property type="protein sequence ID" value="RBW50302.1"/>
    <property type="molecule type" value="Genomic_DNA"/>
</dbReference>
<name>A0A366WQH5_9RHOB</name>
<dbReference type="Proteomes" id="UP000252706">
    <property type="component" value="Unassembled WGS sequence"/>
</dbReference>
<evidence type="ECO:0000313" key="2">
    <source>
        <dbReference type="Proteomes" id="UP000252706"/>
    </source>
</evidence>
<comment type="caution">
    <text evidence="1">The sequence shown here is derived from an EMBL/GenBank/DDBJ whole genome shotgun (WGS) entry which is preliminary data.</text>
</comment>
<accession>A0A366WQH5</accession>